<dbReference type="OrthoDB" id="770730at2"/>
<evidence type="ECO:0000313" key="2">
    <source>
        <dbReference type="EMBL" id="GCB36252.1"/>
    </source>
</evidence>
<dbReference type="InterPro" id="IPR001387">
    <property type="entry name" value="Cro/C1-type_HTH"/>
</dbReference>
<accession>A0A401LXL4</accession>
<evidence type="ECO:0000313" key="3">
    <source>
        <dbReference type="Proteomes" id="UP000288079"/>
    </source>
</evidence>
<feature type="domain" description="HTH cro/C1-type" evidence="1">
    <location>
        <begin position="33"/>
        <end position="87"/>
    </location>
</feature>
<protein>
    <recommendedName>
        <fullName evidence="1">HTH cro/C1-type domain-containing protein</fullName>
    </recommendedName>
</protein>
<name>A0A401LXL4_9BACE</name>
<dbReference type="GO" id="GO:0003677">
    <property type="term" value="F:DNA binding"/>
    <property type="evidence" value="ECO:0007669"/>
    <property type="project" value="InterPro"/>
</dbReference>
<dbReference type="InterPro" id="IPR010982">
    <property type="entry name" value="Lambda_DNA-bd_dom_sf"/>
</dbReference>
<dbReference type="EMBL" id="BHWB01000010">
    <property type="protein sequence ID" value="GCB36252.1"/>
    <property type="molecule type" value="Genomic_DNA"/>
</dbReference>
<dbReference type="RefSeq" id="WP_125041969.1">
    <property type="nucleotide sequence ID" value="NZ_BHWB01000010.1"/>
</dbReference>
<dbReference type="AlphaFoldDB" id="A0A401LXL4"/>
<proteinExistence type="predicted"/>
<evidence type="ECO:0000259" key="1">
    <source>
        <dbReference type="PROSITE" id="PS50943"/>
    </source>
</evidence>
<organism evidence="2 3">
    <name type="scientific">Bacteroides faecalis</name>
    <dbReference type="NCBI Taxonomy" id="2447885"/>
    <lineage>
        <taxon>Bacteria</taxon>
        <taxon>Pseudomonadati</taxon>
        <taxon>Bacteroidota</taxon>
        <taxon>Bacteroidia</taxon>
        <taxon>Bacteroidales</taxon>
        <taxon>Bacteroidaceae</taxon>
        <taxon>Bacteroides</taxon>
    </lineage>
</organism>
<dbReference type="Gene3D" id="1.10.260.40">
    <property type="entry name" value="lambda repressor-like DNA-binding domains"/>
    <property type="match status" value="1"/>
</dbReference>
<dbReference type="SMART" id="SM00530">
    <property type="entry name" value="HTH_XRE"/>
    <property type="match status" value="1"/>
</dbReference>
<keyword evidence="3" id="KW-1185">Reference proteome</keyword>
<comment type="caution">
    <text evidence="2">The sequence shown here is derived from an EMBL/GenBank/DDBJ whole genome shotgun (WGS) entry which is preliminary data.</text>
</comment>
<dbReference type="PROSITE" id="PS50943">
    <property type="entry name" value="HTH_CROC1"/>
    <property type="match status" value="1"/>
</dbReference>
<sequence length="89" mass="9989">MKTIKTSFDEMLASTSPAIQQEVSLEFAISNRIYELMTERGLSKLQFAQALGKRPSEVTKWLSGQHNFTIKTISLLSSFFGETLISISK</sequence>
<dbReference type="CDD" id="cd00093">
    <property type="entry name" value="HTH_XRE"/>
    <property type="match status" value="1"/>
</dbReference>
<reference evidence="2 3" key="1">
    <citation type="submission" date="2018-10" db="EMBL/GenBank/DDBJ databases">
        <title>Draft Genome Sequence of Bacteroides sp. KCTC 15687.</title>
        <authorList>
            <person name="Yu S.Y."/>
            <person name="Kim J.S."/>
            <person name="Oh B.S."/>
            <person name="Park S.H."/>
            <person name="Kang S.W."/>
            <person name="Park J.E."/>
            <person name="Choi S.H."/>
            <person name="Han K.I."/>
            <person name="Lee K.C."/>
            <person name="Eom M.K."/>
            <person name="Suh M.K."/>
            <person name="Lee D.H."/>
            <person name="Yoon H."/>
            <person name="Kim B."/>
            <person name="Yang S.J."/>
            <person name="Lee J.S."/>
            <person name="Lee J.H."/>
        </authorList>
    </citation>
    <scope>NUCLEOTIDE SEQUENCE [LARGE SCALE GENOMIC DNA]</scope>
    <source>
        <strain evidence="2 3">KCTC 15687</strain>
    </source>
</reference>
<dbReference type="Proteomes" id="UP000288079">
    <property type="component" value="Unassembled WGS sequence"/>
</dbReference>
<dbReference type="Pfam" id="PF01381">
    <property type="entry name" value="HTH_3"/>
    <property type="match status" value="1"/>
</dbReference>
<gene>
    <name evidence="2" type="ORF">KGMB02408_31970</name>
</gene>
<dbReference type="SUPFAM" id="SSF47413">
    <property type="entry name" value="lambda repressor-like DNA-binding domains"/>
    <property type="match status" value="1"/>
</dbReference>